<evidence type="ECO:0000256" key="6">
    <source>
        <dbReference type="ARBA" id="ARBA00023242"/>
    </source>
</evidence>
<keyword evidence="3" id="KW-0805">Transcription regulation</keyword>
<dbReference type="GeneID" id="25329827"/>
<dbReference type="SUPFAM" id="SSF57959">
    <property type="entry name" value="Leucine zipper domain"/>
    <property type="match status" value="1"/>
</dbReference>
<feature type="compositionally biased region" description="Basic and acidic residues" evidence="7">
    <location>
        <begin position="270"/>
        <end position="282"/>
    </location>
</feature>
<organism evidence="9 10">
    <name type="scientific">Exophiala xenobiotica</name>
    <dbReference type="NCBI Taxonomy" id="348802"/>
    <lineage>
        <taxon>Eukaryota</taxon>
        <taxon>Fungi</taxon>
        <taxon>Dikarya</taxon>
        <taxon>Ascomycota</taxon>
        <taxon>Pezizomycotina</taxon>
        <taxon>Eurotiomycetes</taxon>
        <taxon>Chaetothyriomycetidae</taxon>
        <taxon>Chaetothyriales</taxon>
        <taxon>Herpotrichiellaceae</taxon>
        <taxon>Exophiala</taxon>
    </lineage>
</organism>
<evidence type="ECO:0000256" key="4">
    <source>
        <dbReference type="ARBA" id="ARBA00023125"/>
    </source>
</evidence>
<comment type="similarity">
    <text evidence="2">Belongs to the bZIP family.</text>
</comment>
<dbReference type="EMBL" id="KN847321">
    <property type="protein sequence ID" value="KIW52268.1"/>
    <property type="molecule type" value="Genomic_DNA"/>
</dbReference>
<feature type="compositionally biased region" description="Low complexity" evidence="7">
    <location>
        <begin position="407"/>
        <end position="421"/>
    </location>
</feature>
<accession>A0A0D2EA79</accession>
<dbReference type="PROSITE" id="PS50217">
    <property type="entry name" value="BZIP"/>
    <property type="match status" value="1"/>
</dbReference>
<evidence type="ECO:0000256" key="1">
    <source>
        <dbReference type="ARBA" id="ARBA00004123"/>
    </source>
</evidence>
<dbReference type="RefSeq" id="XP_013312852.1">
    <property type="nucleotide sequence ID" value="XM_013457398.1"/>
</dbReference>
<dbReference type="GO" id="GO:0005634">
    <property type="term" value="C:nucleus"/>
    <property type="evidence" value="ECO:0007669"/>
    <property type="project" value="UniProtKB-SubCell"/>
</dbReference>
<dbReference type="Pfam" id="PF00170">
    <property type="entry name" value="bZIP_1"/>
    <property type="match status" value="1"/>
</dbReference>
<dbReference type="InterPro" id="IPR004827">
    <property type="entry name" value="bZIP"/>
</dbReference>
<protein>
    <recommendedName>
        <fullName evidence="8">BZIP domain-containing protein</fullName>
    </recommendedName>
</protein>
<dbReference type="HOGENOM" id="CLU_017851_2_0_1"/>
<evidence type="ECO:0000313" key="9">
    <source>
        <dbReference type="EMBL" id="KIW52268.1"/>
    </source>
</evidence>
<dbReference type="GO" id="GO:0003700">
    <property type="term" value="F:DNA-binding transcription factor activity"/>
    <property type="evidence" value="ECO:0007669"/>
    <property type="project" value="InterPro"/>
</dbReference>
<reference evidence="9 10" key="1">
    <citation type="submission" date="2015-01" db="EMBL/GenBank/DDBJ databases">
        <title>The Genome Sequence of Exophiala xenobiotica CBS118157.</title>
        <authorList>
            <consortium name="The Broad Institute Genomics Platform"/>
            <person name="Cuomo C."/>
            <person name="de Hoog S."/>
            <person name="Gorbushina A."/>
            <person name="Stielow B."/>
            <person name="Teixiera M."/>
            <person name="Abouelleil A."/>
            <person name="Chapman S.B."/>
            <person name="Priest M."/>
            <person name="Young S.K."/>
            <person name="Wortman J."/>
            <person name="Nusbaum C."/>
            <person name="Birren B."/>
        </authorList>
    </citation>
    <scope>NUCLEOTIDE SEQUENCE [LARGE SCALE GENOMIC DNA]</scope>
    <source>
        <strain evidence="9 10">CBS 118157</strain>
    </source>
</reference>
<dbReference type="AlphaFoldDB" id="A0A0D2EA79"/>
<feature type="domain" description="BZIP" evidence="8">
    <location>
        <begin position="245"/>
        <end position="295"/>
    </location>
</feature>
<feature type="compositionally biased region" description="Polar residues" evidence="7">
    <location>
        <begin position="513"/>
        <end position="533"/>
    </location>
</feature>
<keyword evidence="6" id="KW-0539">Nucleus</keyword>
<evidence type="ECO:0000259" key="8">
    <source>
        <dbReference type="PROSITE" id="PS50217"/>
    </source>
</evidence>
<feature type="region of interest" description="Disordered" evidence="7">
    <location>
        <begin position="169"/>
        <end position="196"/>
    </location>
</feature>
<keyword evidence="4" id="KW-0238">DNA-binding</keyword>
<dbReference type="OrthoDB" id="644067at2759"/>
<keyword evidence="5" id="KW-0804">Transcription</keyword>
<dbReference type="STRING" id="348802.A0A0D2EA79"/>
<keyword evidence="10" id="KW-1185">Reference proteome</keyword>
<dbReference type="InterPro" id="IPR046347">
    <property type="entry name" value="bZIP_sf"/>
</dbReference>
<evidence type="ECO:0000256" key="5">
    <source>
        <dbReference type="ARBA" id="ARBA00023163"/>
    </source>
</evidence>
<name>A0A0D2EA79_9EURO</name>
<feature type="region of interest" description="Disordered" evidence="7">
    <location>
        <begin position="255"/>
        <end position="282"/>
    </location>
</feature>
<evidence type="ECO:0000256" key="7">
    <source>
        <dbReference type="SAM" id="MobiDB-lite"/>
    </source>
</evidence>
<dbReference type="GO" id="GO:0003677">
    <property type="term" value="F:DNA binding"/>
    <property type="evidence" value="ECO:0007669"/>
    <property type="project" value="UniProtKB-KW"/>
</dbReference>
<dbReference type="SMART" id="SM00338">
    <property type="entry name" value="BRLZ"/>
    <property type="match status" value="1"/>
</dbReference>
<proteinExistence type="inferred from homology"/>
<dbReference type="PANTHER" id="PTHR47416">
    <property type="entry name" value="BASIC-LEUCINE ZIPPER TRANSCRIPTION FACTOR F-RELATED"/>
    <property type="match status" value="1"/>
</dbReference>
<dbReference type="Proteomes" id="UP000054342">
    <property type="component" value="Unassembled WGS sequence"/>
</dbReference>
<evidence type="ECO:0000256" key="3">
    <source>
        <dbReference type="ARBA" id="ARBA00023015"/>
    </source>
</evidence>
<feature type="compositionally biased region" description="Low complexity" evidence="7">
    <location>
        <begin position="179"/>
        <end position="189"/>
    </location>
</feature>
<comment type="subcellular location">
    <subcellularLocation>
        <location evidence="1">Nucleus</location>
    </subcellularLocation>
</comment>
<evidence type="ECO:0000313" key="10">
    <source>
        <dbReference type="Proteomes" id="UP000054342"/>
    </source>
</evidence>
<feature type="region of interest" description="Disordered" evidence="7">
    <location>
        <begin position="20"/>
        <end position="79"/>
    </location>
</feature>
<sequence length="639" mass="70801">MAMQYSQQGFFVFGQPQWPEDVKPALTEDDSSVLDDSVLDSSTPADMTAADPTDSRRPSMTKFEDDFSASTPVWQERPQGFMPTRPYSQTSLPLSGVNGSYFGQPTPAHRGSGFIQTPSWPLAASSGVSTPTPFFTAVQEPFSQQLQYNGGPVTFSGFTEQDPVSAIAMSPQSSQGGWASTTSSDATSTGRGVRHARYRKPSPGLVVRTDGVRKKNAKFEIPKERNLHNIDNLIASCMNDEEKKELKQQKRLLRNRQAALDSRQRKKTHTERLEAEKKSFQDQKNDMENTIAQLEATLHNEREQWLHQRQQYEHYVQQLQYDRDEAIRTKTLDTAELRRMNNMLKDTVRDLERQQARTFTSNASDAFSSDFTTFRALDLEDTWEDAFSLIDNDDLKMEEPDSPQRQATPRPATSSTAPTAPNNLLDVKVDAGFSWNTFYMCLLAGAFIVSQTGSHSGGAATSAAVITSTMPALAEDYRAEAGNVLNAVLASGPGASHEVLPSRPAPALERGNLQPSTLAPSEMMRSTQQASETSLDALHSTLTTPSRHQQASAAFSLSAASYNHIANADGLFDDDDNDDEAVEVKPTRLQQLFADMQAEKDGIDKMTGMSSKARERSVLLDRVPEKVLRDFREMIARVE</sequence>
<gene>
    <name evidence="9" type="ORF">PV05_07919</name>
</gene>
<feature type="region of interest" description="Disordered" evidence="7">
    <location>
        <begin position="494"/>
        <end position="533"/>
    </location>
</feature>
<evidence type="ECO:0000256" key="2">
    <source>
        <dbReference type="ARBA" id="ARBA00007163"/>
    </source>
</evidence>
<dbReference type="PANTHER" id="PTHR47416:SF8">
    <property type="entry name" value="BASIC-LEUCINE ZIPPER TRANSCRIPTION FACTOR E-RELATED"/>
    <property type="match status" value="1"/>
</dbReference>
<feature type="compositionally biased region" description="Basic and acidic residues" evidence="7">
    <location>
        <begin position="53"/>
        <end position="65"/>
    </location>
</feature>
<dbReference type="Gene3D" id="1.20.5.170">
    <property type="match status" value="1"/>
</dbReference>
<dbReference type="CDD" id="cd14686">
    <property type="entry name" value="bZIP"/>
    <property type="match status" value="1"/>
</dbReference>
<feature type="region of interest" description="Disordered" evidence="7">
    <location>
        <begin position="395"/>
        <end position="423"/>
    </location>
</feature>